<evidence type="ECO:0000259" key="3">
    <source>
        <dbReference type="Pfam" id="PF00004"/>
    </source>
</evidence>
<dbReference type="InterPro" id="IPR003959">
    <property type="entry name" value="ATPase_AAA_core"/>
</dbReference>
<keyword evidence="1" id="KW-0067">ATP-binding</keyword>
<evidence type="ECO:0000256" key="2">
    <source>
        <dbReference type="SAM" id="Phobius"/>
    </source>
</evidence>
<keyword evidence="2" id="KW-1133">Transmembrane helix</keyword>
<dbReference type="InterPro" id="IPR050304">
    <property type="entry name" value="MT-severing_AAA_ATPase"/>
</dbReference>
<dbReference type="PANTHER" id="PTHR23074">
    <property type="entry name" value="AAA DOMAIN-CONTAINING"/>
    <property type="match status" value="1"/>
</dbReference>
<dbReference type="GO" id="GO:0007033">
    <property type="term" value="P:vacuole organization"/>
    <property type="evidence" value="ECO:0007669"/>
    <property type="project" value="TreeGrafter"/>
</dbReference>
<proteinExistence type="inferred from homology"/>
<evidence type="ECO:0000313" key="5">
    <source>
        <dbReference type="Proteomes" id="UP000031036"/>
    </source>
</evidence>
<dbReference type="GO" id="GO:0005524">
    <property type="term" value="F:ATP binding"/>
    <property type="evidence" value="ECO:0007669"/>
    <property type="project" value="UniProtKB-KW"/>
</dbReference>
<dbReference type="AlphaFoldDB" id="A0A0B2VWV3"/>
<dbReference type="PANTHER" id="PTHR23074:SF72">
    <property type="entry name" value="VACUOLAR PROTEIN SORTING-ASSOCIATED PROTEIN 4B"/>
    <property type="match status" value="1"/>
</dbReference>
<evidence type="ECO:0000313" key="4">
    <source>
        <dbReference type="EMBL" id="KHN88031.1"/>
    </source>
</evidence>
<dbReference type="Pfam" id="PF00004">
    <property type="entry name" value="AAA"/>
    <property type="match status" value="1"/>
</dbReference>
<evidence type="ECO:0000256" key="1">
    <source>
        <dbReference type="RuleBase" id="RU003651"/>
    </source>
</evidence>
<accession>A0A0B2VWV3</accession>
<comment type="caution">
    <text evidence="4">The sequence shown here is derived from an EMBL/GenBank/DDBJ whole genome shotgun (WGS) entry which is preliminary data.</text>
</comment>
<feature type="transmembrane region" description="Helical" evidence="2">
    <location>
        <begin position="65"/>
        <end position="83"/>
    </location>
</feature>
<dbReference type="PROSITE" id="PS00674">
    <property type="entry name" value="AAA"/>
    <property type="match status" value="1"/>
</dbReference>
<name>A0A0B2VWV3_TOXCA</name>
<dbReference type="InterPro" id="IPR027417">
    <property type="entry name" value="P-loop_NTPase"/>
</dbReference>
<dbReference type="InterPro" id="IPR003960">
    <property type="entry name" value="ATPase_AAA_CS"/>
</dbReference>
<keyword evidence="5" id="KW-1185">Reference proteome</keyword>
<dbReference type="GO" id="GO:0016887">
    <property type="term" value="F:ATP hydrolysis activity"/>
    <property type="evidence" value="ECO:0007669"/>
    <property type="project" value="InterPro"/>
</dbReference>
<keyword evidence="1" id="KW-0547">Nucleotide-binding</keyword>
<dbReference type="EMBL" id="JPKZ01000279">
    <property type="protein sequence ID" value="KHN88031.1"/>
    <property type="molecule type" value="Genomic_DNA"/>
</dbReference>
<keyword evidence="2" id="KW-0812">Transmembrane</keyword>
<dbReference type="GO" id="GO:0016197">
    <property type="term" value="P:endosomal transport"/>
    <property type="evidence" value="ECO:0007669"/>
    <property type="project" value="TreeGrafter"/>
</dbReference>
<gene>
    <name evidence="4" type="primary">Vps4a</name>
    <name evidence="4" type="ORF">Tcan_09806</name>
</gene>
<dbReference type="Gene3D" id="3.40.50.300">
    <property type="entry name" value="P-loop containing nucleotide triphosphate hydrolases"/>
    <property type="match status" value="1"/>
</dbReference>
<comment type="similarity">
    <text evidence="1">Belongs to the AAA ATPase family.</text>
</comment>
<dbReference type="OrthoDB" id="5334845at2759"/>
<reference evidence="4 5" key="1">
    <citation type="submission" date="2014-11" db="EMBL/GenBank/DDBJ databases">
        <title>Genetic blueprint of the zoonotic pathogen Toxocara canis.</title>
        <authorList>
            <person name="Zhu X.-Q."/>
            <person name="Korhonen P.K."/>
            <person name="Cai H."/>
            <person name="Young N.D."/>
            <person name="Nejsum P."/>
            <person name="von Samson-Himmelstjerna G."/>
            <person name="Boag P.R."/>
            <person name="Tan P."/>
            <person name="Li Q."/>
            <person name="Min J."/>
            <person name="Yang Y."/>
            <person name="Wang X."/>
            <person name="Fang X."/>
            <person name="Hall R.S."/>
            <person name="Hofmann A."/>
            <person name="Sternberg P.W."/>
            <person name="Jex A.R."/>
            <person name="Gasser R.B."/>
        </authorList>
    </citation>
    <scope>NUCLEOTIDE SEQUENCE [LARGE SCALE GENOMIC DNA]</scope>
    <source>
        <strain evidence="4">PN_DK_2014</strain>
    </source>
</reference>
<organism evidence="4 5">
    <name type="scientific">Toxocara canis</name>
    <name type="common">Canine roundworm</name>
    <dbReference type="NCBI Taxonomy" id="6265"/>
    <lineage>
        <taxon>Eukaryota</taxon>
        <taxon>Metazoa</taxon>
        <taxon>Ecdysozoa</taxon>
        <taxon>Nematoda</taxon>
        <taxon>Chromadorea</taxon>
        <taxon>Rhabditida</taxon>
        <taxon>Spirurina</taxon>
        <taxon>Ascaridomorpha</taxon>
        <taxon>Ascaridoidea</taxon>
        <taxon>Toxocaridae</taxon>
        <taxon>Toxocara</taxon>
    </lineage>
</organism>
<dbReference type="SUPFAM" id="SSF52540">
    <property type="entry name" value="P-loop containing nucleoside triphosphate hydrolases"/>
    <property type="match status" value="1"/>
</dbReference>
<dbReference type="STRING" id="6265.A0A0B2VWV3"/>
<feature type="domain" description="ATPase AAA-type core" evidence="3">
    <location>
        <begin position="2"/>
        <end position="68"/>
    </location>
</feature>
<keyword evidence="2" id="KW-0472">Membrane</keyword>
<dbReference type="Proteomes" id="UP000031036">
    <property type="component" value="Unassembled WGS sequence"/>
</dbReference>
<protein>
    <submittedName>
        <fullName evidence="4">Vacuolar protein sorting-associated protein 4A</fullName>
    </submittedName>
</protein>
<sequence length="88" mass="10192">MSVVFVDEIDSLCRIRSRAEDESSRRVKTEFLVQMQRLHNSENPTLLVCATNCPWELDSAFLRRGVFSLLFVLILLPHLLPLARLHDL</sequence>